<feature type="domain" description="Deubiquitinating enzyme MINDY-3/4 conserved" evidence="3">
    <location>
        <begin position="26"/>
        <end position="336"/>
    </location>
</feature>
<dbReference type="InterPro" id="IPR025257">
    <property type="entry name" value="MINDY-3/4_CD"/>
</dbReference>
<protein>
    <submittedName>
        <fullName evidence="4">Fam188b-like protein</fullName>
    </submittedName>
</protein>
<dbReference type="GO" id="GO:0006508">
    <property type="term" value="P:proteolysis"/>
    <property type="evidence" value="ECO:0007669"/>
    <property type="project" value="UniProtKB-KW"/>
</dbReference>
<accession>A0A0M0JTY7</accession>
<evidence type="ECO:0000313" key="5">
    <source>
        <dbReference type="Proteomes" id="UP000037460"/>
    </source>
</evidence>
<dbReference type="PANTHER" id="PTHR12473">
    <property type="entry name" value="UBIQUITIN CARBOXYL-TERMINAL HYDROLASE MINDY-4-RELATED"/>
    <property type="match status" value="1"/>
</dbReference>
<name>A0A0M0JTY7_9EUKA</name>
<dbReference type="OrthoDB" id="10263628at2759"/>
<reference evidence="5" key="1">
    <citation type="journal article" date="2015" name="PLoS Genet.">
        <title>Genome Sequence and Transcriptome Analyses of Chrysochromulina tobin: Metabolic Tools for Enhanced Algal Fitness in the Prominent Order Prymnesiales (Haptophyceae).</title>
        <authorList>
            <person name="Hovde B.T."/>
            <person name="Deodato C.R."/>
            <person name="Hunsperger H.M."/>
            <person name="Ryken S.A."/>
            <person name="Yost W."/>
            <person name="Jha R.K."/>
            <person name="Patterson J."/>
            <person name="Monnat R.J. Jr."/>
            <person name="Barlow S.B."/>
            <person name="Starkenburg S.R."/>
            <person name="Cattolico R.A."/>
        </authorList>
    </citation>
    <scope>NUCLEOTIDE SEQUENCE</scope>
    <source>
        <strain evidence="5">CCMP291</strain>
    </source>
</reference>
<evidence type="ECO:0000259" key="3">
    <source>
        <dbReference type="SMART" id="SM01174"/>
    </source>
</evidence>
<dbReference type="AlphaFoldDB" id="A0A0M0JTY7"/>
<dbReference type="PANTHER" id="PTHR12473:SF8">
    <property type="entry name" value="UBIQUITIN CARBOXYL-TERMINAL HYDROLASE MINDY-4-RELATED"/>
    <property type="match status" value="1"/>
</dbReference>
<dbReference type="SMART" id="SM01174">
    <property type="entry name" value="DUF4205"/>
    <property type="match status" value="1"/>
</dbReference>
<evidence type="ECO:0000313" key="4">
    <source>
        <dbReference type="EMBL" id="KOO30156.1"/>
    </source>
</evidence>
<evidence type="ECO:0000256" key="1">
    <source>
        <dbReference type="ARBA" id="ARBA00011074"/>
    </source>
</evidence>
<dbReference type="Pfam" id="PF13898">
    <property type="entry name" value="MINDY-3_4_CD"/>
    <property type="match status" value="1"/>
</dbReference>
<gene>
    <name evidence="4" type="ORF">Ctob_009139</name>
</gene>
<proteinExistence type="inferred from homology"/>
<dbReference type="GO" id="GO:0071108">
    <property type="term" value="P:protein K48-linked deubiquitination"/>
    <property type="evidence" value="ECO:0007669"/>
    <property type="project" value="InterPro"/>
</dbReference>
<comment type="caution">
    <text evidence="4">The sequence shown here is derived from an EMBL/GenBank/DDBJ whole genome shotgun (WGS) entry which is preliminary data.</text>
</comment>
<dbReference type="Proteomes" id="UP000037460">
    <property type="component" value="Unassembled WGS sequence"/>
</dbReference>
<dbReference type="GO" id="GO:0004843">
    <property type="term" value="F:cysteine-type deubiquitinase activity"/>
    <property type="evidence" value="ECO:0007669"/>
    <property type="project" value="UniProtKB-EC"/>
</dbReference>
<dbReference type="EMBL" id="JWZX01002278">
    <property type="protein sequence ID" value="KOO30156.1"/>
    <property type="molecule type" value="Genomic_DNA"/>
</dbReference>
<dbReference type="GO" id="GO:1990380">
    <property type="term" value="F:K48-linked deubiquitinase activity"/>
    <property type="evidence" value="ECO:0007669"/>
    <property type="project" value="InterPro"/>
</dbReference>
<feature type="region of interest" description="Disordered" evidence="2">
    <location>
        <begin position="224"/>
        <end position="243"/>
    </location>
</feature>
<comment type="similarity">
    <text evidence="1">Belongs to the MINDY deubiquitinase family. FAM188 subfamily.</text>
</comment>
<keyword evidence="5" id="KW-1185">Reference proteome</keyword>
<evidence type="ECO:0000256" key="2">
    <source>
        <dbReference type="SAM" id="MobiDB-lite"/>
    </source>
</evidence>
<sequence>MARPASQQSGRAKTTTLDRETLGSLHRALLGHDQRDFAPSWRGGFALRDSGLACGLTQREGGPCGVLAAVQAYTIRELLERSESAAIDPSTLSRQDAADALISALAQIIWAARVGRLATVVSCKSRELPPLLAAAEALTATQCGSQAEVLNALRACSGVYALADGPGIALFLYSVALTRGIAMLGRDADFPTPLIGVNGYCSQELVNLLLIGRAHSNVFDGEKNVGGDANDGEATSGGGEGGGVRLKGVPRRALVGFLTLFERQGAEGTLLTVGSHYKRPMTPVFVVQSESHYSVLWAQLAEGGSIELHYYDQMAERCDALVIKTRWPAAEIDWNGEEVIL</sequence>
<dbReference type="InterPro" id="IPR039785">
    <property type="entry name" value="MINY3/4"/>
</dbReference>
<organism evidence="4 5">
    <name type="scientific">Chrysochromulina tobinii</name>
    <dbReference type="NCBI Taxonomy" id="1460289"/>
    <lineage>
        <taxon>Eukaryota</taxon>
        <taxon>Haptista</taxon>
        <taxon>Haptophyta</taxon>
        <taxon>Prymnesiophyceae</taxon>
        <taxon>Prymnesiales</taxon>
        <taxon>Chrysochromulinaceae</taxon>
        <taxon>Chrysochromulina</taxon>
    </lineage>
</organism>